<accession>A0A7G9FXG0</accession>
<organism evidence="1 2">
    <name type="scientific">Simiaoa sunii</name>
    <dbReference type="NCBI Taxonomy" id="2763672"/>
    <lineage>
        <taxon>Bacteria</taxon>
        <taxon>Bacillati</taxon>
        <taxon>Bacillota</taxon>
        <taxon>Clostridia</taxon>
        <taxon>Lachnospirales</taxon>
        <taxon>Lachnospiraceae</taxon>
        <taxon>Simiaoa</taxon>
    </lineage>
</organism>
<sequence>MKKPKFICTIVVFIAISLGVILFFSMASTEGKQDYFEGKVLENSDDYIVIKINSSYEKLISKLGENVKIEKTAVVKECDFSKFISNESVRVLYSGINPKKHELEHIFAIYTLSEIQEIVPSR</sequence>
<reference evidence="1 2" key="1">
    <citation type="submission" date="2020-08" db="EMBL/GenBank/DDBJ databases">
        <authorList>
            <person name="Liu C."/>
            <person name="Sun Q."/>
        </authorList>
    </citation>
    <scope>NUCLEOTIDE SEQUENCE [LARGE SCALE GENOMIC DNA]</scope>
    <source>
        <strain evidence="1 2">NSJ-8</strain>
    </source>
</reference>
<protein>
    <recommendedName>
        <fullName evidence="3">DUF3221 domain-containing protein</fullName>
    </recommendedName>
</protein>
<evidence type="ECO:0000313" key="1">
    <source>
        <dbReference type="EMBL" id="QNM03242.1"/>
    </source>
</evidence>
<dbReference type="RefSeq" id="WP_249326563.1">
    <property type="nucleotide sequence ID" value="NZ_CP060633.1"/>
</dbReference>
<name>A0A7G9FXG0_9FIRM</name>
<dbReference type="AlphaFoldDB" id="A0A7G9FXG0"/>
<keyword evidence="2" id="KW-1185">Reference proteome</keyword>
<evidence type="ECO:0008006" key="3">
    <source>
        <dbReference type="Google" id="ProtNLM"/>
    </source>
</evidence>
<proteinExistence type="predicted"/>
<dbReference type="EMBL" id="CP060633">
    <property type="protein sequence ID" value="QNM03242.1"/>
    <property type="molecule type" value="Genomic_DNA"/>
</dbReference>
<evidence type="ECO:0000313" key="2">
    <source>
        <dbReference type="Proteomes" id="UP000515981"/>
    </source>
</evidence>
<dbReference type="Proteomes" id="UP000515981">
    <property type="component" value="Chromosome"/>
</dbReference>
<dbReference type="KEGG" id="ssun:H9Q77_03635"/>
<gene>
    <name evidence="1" type="ORF">H9Q77_03635</name>
</gene>